<keyword evidence="7" id="KW-0969">Cilium</keyword>
<organism evidence="7 8">
    <name type="scientific">Candidatus Paraluminiphilus aquimaris</name>
    <dbReference type="NCBI Taxonomy" id="2518994"/>
    <lineage>
        <taxon>Bacteria</taxon>
        <taxon>Pseudomonadati</taxon>
        <taxon>Pseudomonadota</taxon>
        <taxon>Gammaproteobacteria</taxon>
        <taxon>Cellvibrionales</taxon>
        <taxon>Halieaceae</taxon>
        <taxon>Candidatus Paraluminiphilus</taxon>
    </lineage>
</organism>
<dbReference type="InterPro" id="IPR001492">
    <property type="entry name" value="Flagellin"/>
</dbReference>
<evidence type="ECO:0000256" key="4">
    <source>
        <dbReference type="ARBA" id="ARBA00022525"/>
    </source>
</evidence>
<comment type="similarity">
    <text evidence="3">Belongs to the bacterial flagellin family.</text>
</comment>
<evidence type="ECO:0000256" key="1">
    <source>
        <dbReference type="ARBA" id="ARBA00004365"/>
    </source>
</evidence>
<keyword evidence="5" id="KW-0975">Bacterial flagellum</keyword>
<keyword evidence="4" id="KW-0964">Secreted</keyword>
<reference evidence="7 8" key="1">
    <citation type="submission" date="2019-02" db="EMBL/GenBank/DDBJ databases">
        <title>Halieaceae_genomes.</title>
        <authorList>
            <person name="Li S.-H."/>
        </authorList>
    </citation>
    <scope>NUCLEOTIDE SEQUENCE [LARGE SCALE GENOMIC DNA]</scope>
    <source>
        <strain evidence="7 8">JH123</strain>
    </source>
</reference>
<evidence type="ECO:0000313" key="8">
    <source>
        <dbReference type="Proteomes" id="UP001317963"/>
    </source>
</evidence>
<evidence type="ECO:0000256" key="5">
    <source>
        <dbReference type="ARBA" id="ARBA00023143"/>
    </source>
</evidence>
<dbReference type="PANTHER" id="PTHR42792:SF1">
    <property type="entry name" value="FLAGELLAR HOOK-ASSOCIATED PROTEIN 3"/>
    <property type="match status" value="1"/>
</dbReference>
<dbReference type="EMBL" id="CP036501">
    <property type="protein sequence ID" value="UZP73792.1"/>
    <property type="molecule type" value="Genomic_DNA"/>
</dbReference>
<dbReference type="Pfam" id="PF00669">
    <property type="entry name" value="Flagellin_N"/>
    <property type="match status" value="1"/>
</dbReference>
<evidence type="ECO:0000259" key="6">
    <source>
        <dbReference type="Pfam" id="PF00669"/>
    </source>
</evidence>
<dbReference type="PANTHER" id="PTHR42792">
    <property type="entry name" value="FLAGELLIN"/>
    <property type="match status" value="1"/>
</dbReference>
<keyword evidence="7" id="KW-0282">Flagellum</keyword>
<dbReference type="Gene3D" id="1.20.1330.10">
    <property type="entry name" value="f41 fragment of flagellin, N-terminal domain"/>
    <property type="match status" value="1"/>
</dbReference>
<comment type="subcellular location">
    <subcellularLocation>
        <location evidence="1">Bacterial flagellum</location>
    </subcellularLocation>
    <subcellularLocation>
        <location evidence="2">Secreted</location>
    </subcellularLocation>
</comment>
<dbReference type="Proteomes" id="UP001317963">
    <property type="component" value="Chromosome"/>
</dbReference>
<protein>
    <submittedName>
        <fullName evidence="7">Flagellar hook-associated protein 3</fullName>
    </submittedName>
</protein>
<feature type="domain" description="Flagellin N-terminal" evidence="6">
    <location>
        <begin position="7"/>
        <end position="143"/>
    </location>
</feature>
<sequence length="302" mass="32892">MITRMSSAQLQNAGLRAITDAQTRLASLQQQVATGKKLQSAADDPNAAVQLLELRSELSLMQTHQENMTLVNAALSQEESVISSVNDALNRARELSIQGRNEILAQSDREAIATEMDGLREQLLSLANSTNFNGESIFAGSRTDAPAYSEEGVFQGDDLVREINIARAVTIKLGHTGTDVFERGEGEPNVFQIIANLAEALRLPAEEGSERLDVMQANSIALDASIDQIASLRTSIGTRMTLLDDQLALNDGLTFELTKTMSNLEDLDMPSAISELNLKMVTLQAAQQTFVKTQSMTLFDYL</sequence>
<evidence type="ECO:0000313" key="7">
    <source>
        <dbReference type="EMBL" id="UZP73792.1"/>
    </source>
</evidence>
<name>A0ABY6Q548_9GAMM</name>
<dbReference type="InterPro" id="IPR001029">
    <property type="entry name" value="Flagellin_N"/>
</dbReference>
<dbReference type="PRINTS" id="PR00207">
    <property type="entry name" value="FLAGELLIN"/>
</dbReference>
<gene>
    <name evidence="7" type="primary">flgL</name>
    <name evidence="7" type="ORF">E0F26_03115</name>
</gene>
<keyword evidence="7" id="KW-0966">Cell projection</keyword>
<keyword evidence="8" id="KW-1185">Reference proteome</keyword>
<proteinExistence type="inferred from homology"/>
<dbReference type="NCBIfam" id="TIGR02550">
    <property type="entry name" value="flagell_flgL"/>
    <property type="match status" value="1"/>
</dbReference>
<accession>A0ABY6Q548</accession>
<dbReference type="InterPro" id="IPR013384">
    <property type="entry name" value="Flagell_FlgL"/>
</dbReference>
<evidence type="ECO:0000256" key="3">
    <source>
        <dbReference type="ARBA" id="ARBA00005709"/>
    </source>
</evidence>
<evidence type="ECO:0000256" key="2">
    <source>
        <dbReference type="ARBA" id="ARBA00004613"/>
    </source>
</evidence>
<dbReference type="RefSeq" id="WP_279242588.1">
    <property type="nucleotide sequence ID" value="NZ_CP036501.1"/>
</dbReference>
<dbReference type="SUPFAM" id="SSF64518">
    <property type="entry name" value="Phase 1 flagellin"/>
    <property type="match status" value="1"/>
</dbReference>